<dbReference type="AlphaFoldDB" id="A0A8S9PNC0"/>
<organism evidence="2 3">
    <name type="scientific">Brassica cretica</name>
    <name type="common">Mustard</name>
    <dbReference type="NCBI Taxonomy" id="69181"/>
    <lineage>
        <taxon>Eukaryota</taxon>
        <taxon>Viridiplantae</taxon>
        <taxon>Streptophyta</taxon>
        <taxon>Embryophyta</taxon>
        <taxon>Tracheophyta</taxon>
        <taxon>Spermatophyta</taxon>
        <taxon>Magnoliopsida</taxon>
        <taxon>eudicotyledons</taxon>
        <taxon>Gunneridae</taxon>
        <taxon>Pentapetalae</taxon>
        <taxon>rosids</taxon>
        <taxon>malvids</taxon>
        <taxon>Brassicales</taxon>
        <taxon>Brassicaceae</taxon>
        <taxon>Brassiceae</taxon>
        <taxon>Brassica</taxon>
    </lineage>
</organism>
<evidence type="ECO:0000256" key="1">
    <source>
        <dbReference type="SAM" id="Phobius"/>
    </source>
</evidence>
<protein>
    <submittedName>
        <fullName evidence="2">Uncharacterized protein</fullName>
    </submittedName>
</protein>
<name>A0A8S9PNC0_BRACR</name>
<dbReference type="PANTHER" id="PTHR35697:SF10">
    <property type="entry name" value="PROTEIN TRACHEARY ELEMENT DIFFERENTIATION-RELATED 6"/>
    <property type="match status" value="1"/>
</dbReference>
<accession>A0A8S9PNC0</accession>
<keyword evidence="1" id="KW-0472">Membrane</keyword>
<evidence type="ECO:0000313" key="3">
    <source>
        <dbReference type="Proteomes" id="UP000712600"/>
    </source>
</evidence>
<sequence>MASLDAVNPPTPTPDHDTTVVVVVFVSLGCVMFLAFLAFVICFMIKKKCKKNSNKSEIVRVDEHYKMNEAIVEGPHGPEAVVLSVEDDVHIDDLVKKGEKKWEKTARTGGKARFGTGTNGWSQGAGCSSRASWSRYVPETSCVMFLAFLVFVICFMIKKKCKKNSNKSEIVRVDEHYKMNEAIVEGPHGPEAVVLSVEDDVHIEDLVKKGEKKWEKTV</sequence>
<comment type="caution">
    <text evidence="2">The sequence shown here is derived from an EMBL/GenBank/DDBJ whole genome shotgun (WGS) entry which is preliminary data.</text>
</comment>
<evidence type="ECO:0000313" key="2">
    <source>
        <dbReference type="EMBL" id="KAF3524277.1"/>
    </source>
</evidence>
<dbReference type="EMBL" id="QGKX02001347">
    <property type="protein sequence ID" value="KAF3524277.1"/>
    <property type="molecule type" value="Genomic_DNA"/>
</dbReference>
<proteinExistence type="predicted"/>
<reference evidence="2" key="1">
    <citation type="submission" date="2019-12" db="EMBL/GenBank/DDBJ databases">
        <title>Genome sequencing and annotation of Brassica cretica.</title>
        <authorList>
            <person name="Studholme D.J."/>
            <person name="Sarris P."/>
        </authorList>
    </citation>
    <scope>NUCLEOTIDE SEQUENCE</scope>
    <source>
        <strain evidence="2">PFS-109/04</strain>
        <tissue evidence="2">Leaf</tissue>
    </source>
</reference>
<keyword evidence="1" id="KW-1133">Transmembrane helix</keyword>
<dbReference type="Proteomes" id="UP000712600">
    <property type="component" value="Unassembled WGS sequence"/>
</dbReference>
<dbReference type="InterPro" id="IPR044950">
    <property type="entry name" value="TED6/7"/>
</dbReference>
<gene>
    <name evidence="2" type="ORF">F2Q69_00045916</name>
</gene>
<feature type="transmembrane region" description="Helical" evidence="1">
    <location>
        <begin position="20"/>
        <end position="45"/>
    </location>
</feature>
<dbReference type="PANTHER" id="PTHR35697">
    <property type="entry name" value="OS08G0108300 PROTEIN"/>
    <property type="match status" value="1"/>
</dbReference>
<keyword evidence="1" id="KW-0812">Transmembrane</keyword>
<dbReference type="GO" id="GO:0009834">
    <property type="term" value="P:plant-type secondary cell wall biogenesis"/>
    <property type="evidence" value="ECO:0007669"/>
    <property type="project" value="InterPro"/>
</dbReference>
<feature type="transmembrane region" description="Helical" evidence="1">
    <location>
        <begin position="140"/>
        <end position="158"/>
    </location>
</feature>